<feature type="binding site" evidence="12">
    <location>
        <position position="229"/>
    </location>
    <ligand>
        <name>NAD(+)</name>
        <dbReference type="ChEBI" id="CHEBI:57540"/>
    </ligand>
</feature>
<dbReference type="Pfam" id="PF02852">
    <property type="entry name" value="Pyr_redox_dim"/>
    <property type="match status" value="1"/>
</dbReference>
<evidence type="ECO:0000313" key="18">
    <source>
        <dbReference type="Proteomes" id="UP000662873"/>
    </source>
</evidence>
<evidence type="ECO:0000256" key="11">
    <source>
        <dbReference type="PIRSR" id="PIRSR000350-2"/>
    </source>
</evidence>
<dbReference type="NCBIfam" id="TIGR01350">
    <property type="entry name" value="lipoamide_DH"/>
    <property type="match status" value="1"/>
</dbReference>
<comment type="cofactor">
    <cofactor evidence="12 14">
        <name>FAD</name>
        <dbReference type="ChEBI" id="CHEBI:57692"/>
    </cofactor>
    <text evidence="12 14">Binds 1 FAD per subunit.</text>
</comment>
<accession>A0A809RED0</accession>
<protein>
    <recommendedName>
        <fullName evidence="3 14">Dihydrolipoyl dehydrogenase</fullName>
        <ecNumber evidence="2 14">1.8.1.4</ecNumber>
    </recommendedName>
</protein>
<comment type="similarity">
    <text evidence="1 14">Belongs to the class-I pyridine nucleotide-disulfide oxidoreductase family.</text>
</comment>
<dbReference type="GO" id="GO:0004148">
    <property type="term" value="F:dihydrolipoyl dehydrogenase (NADH) activity"/>
    <property type="evidence" value="ECO:0007669"/>
    <property type="project" value="UniProtKB-EC"/>
</dbReference>
<evidence type="ECO:0000256" key="5">
    <source>
        <dbReference type="ARBA" id="ARBA00022827"/>
    </source>
</evidence>
<evidence type="ECO:0000256" key="10">
    <source>
        <dbReference type="ARBA" id="ARBA00049187"/>
    </source>
</evidence>
<evidence type="ECO:0000256" key="2">
    <source>
        <dbReference type="ARBA" id="ARBA00012608"/>
    </source>
</evidence>
<dbReference type="FunFam" id="3.30.390.30:FF:000001">
    <property type="entry name" value="Dihydrolipoyl dehydrogenase"/>
    <property type="match status" value="1"/>
</dbReference>
<keyword evidence="5 12" id="KW-0274">FAD</keyword>
<sequence>MSQIIEQLEHISLAEENPKTMPNDSFDADITIIGAGPGGYVAAIRAAQLGAKTVCVEKEYLGGTCLNWGCIPSKAMIASVERLNQVKHAGALGVVVEGEAKIDFKKFSERRDKIVTTQRGGIGMLFKKNGVRHVEGFAKFIDPNTLEVAKDGKTERIRSKNFVLAMGSSVMMLDIPGLKGGRDEGVWTSDDAVTAPHVPKSMLIVGGGAVGVEFAYVFNGLGSQVTLVEIMPNLIPMMDTDLGVELGKLLGRQGIAIRTSSTLEKVEKAKGGWKCFLKKGTETETVEVEVVMLGVGRKANTEGMNLEKVGVKLHRRGVEVVDDSLRTHARNIYAIGDVTGRIQLAHVASAEGIHVVTNIVKGGDAKFDYKAVPNCVYTVPEVSSVGLSQSEAEAQGHEVTVGKFAFRPLGKAMAIAEQDGFVKVVAEKKYGEVLGVHMIGAHVSDMIAAATVALSHEATVDSLAATIHAHPTMAEAMLEAYEDAGGHAIHKV</sequence>
<dbReference type="PROSITE" id="PS00076">
    <property type="entry name" value="PYRIDINE_REDOX_1"/>
    <property type="match status" value="1"/>
</dbReference>
<gene>
    <name evidence="17" type="ORF">NPRO_03600</name>
</gene>
<dbReference type="Pfam" id="PF07992">
    <property type="entry name" value="Pyr_redox_2"/>
    <property type="match status" value="1"/>
</dbReference>
<dbReference type="PRINTS" id="PR00368">
    <property type="entry name" value="FADPNR"/>
</dbReference>
<evidence type="ECO:0000256" key="6">
    <source>
        <dbReference type="ARBA" id="ARBA00023002"/>
    </source>
</evidence>
<dbReference type="PANTHER" id="PTHR22912">
    <property type="entry name" value="DISULFIDE OXIDOREDUCTASE"/>
    <property type="match status" value="1"/>
</dbReference>
<dbReference type="PRINTS" id="PR00411">
    <property type="entry name" value="PNDRDTASEI"/>
</dbReference>
<dbReference type="PIRSF" id="PIRSF000350">
    <property type="entry name" value="Mercury_reductase_MerA"/>
    <property type="match status" value="1"/>
</dbReference>
<feature type="domain" description="Pyridine nucleotide-disulphide oxidoreductase dimerisation" evidence="15">
    <location>
        <begin position="372"/>
        <end position="480"/>
    </location>
</feature>
<evidence type="ECO:0000259" key="16">
    <source>
        <dbReference type="Pfam" id="PF07992"/>
    </source>
</evidence>
<feature type="binding site" evidence="12">
    <location>
        <position position="337"/>
    </location>
    <ligand>
        <name>FAD</name>
        <dbReference type="ChEBI" id="CHEBI:57692"/>
    </ligand>
</feature>
<keyword evidence="8" id="KW-1015">Disulfide bond</keyword>
<dbReference type="SUPFAM" id="SSF55424">
    <property type="entry name" value="FAD/NAD-linked reductases, dimerisation (C-terminal) domain"/>
    <property type="match status" value="1"/>
</dbReference>
<evidence type="ECO:0000256" key="4">
    <source>
        <dbReference type="ARBA" id="ARBA00022630"/>
    </source>
</evidence>
<dbReference type="InterPro" id="IPR036188">
    <property type="entry name" value="FAD/NAD-bd_sf"/>
</dbReference>
<dbReference type="KEGG" id="npy:NPRO_03600"/>
<dbReference type="GO" id="GO:0006103">
    <property type="term" value="P:2-oxoglutarate metabolic process"/>
    <property type="evidence" value="ECO:0007669"/>
    <property type="project" value="TreeGrafter"/>
</dbReference>
<feature type="binding site" evidence="12">
    <location>
        <begin position="206"/>
        <end position="213"/>
    </location>
    <ligand>
        <name>NAD(+)</name>
        <dbReference type="ChEBI" id="CHEBI:57540"/>
    </ligand>
</feature>
<dbReference type="SUPFAM" id="SSF51905">
    <property type="entry name" value="FAD/NAD(P)-binding domain"/>
    <property type="match status" value="1"/>
</dbReference>
<evidence type="ECO:0000256" key="8">
    <source>
        <dbReference type="ARBA" id="ARBA00023157"/>
    </source>
</evidence>
<name>A0A809RED0_9BACT</name>
<evidence type="ECO:0000313" key="17">
    <source>
        <dbReference type="EMBL" id="BBO22765.1"/>
    </source>
</evidence>
<feature type="active site" description="Proton acceptor" evidence="11">
    <location>
        <position position="470"/>
    </location>
</feature>
<feature type="binding site" evidence="12">
    <location>
        <position position="296"/>
    </location>
    <ligand>
        <name>NAD(+)</name>
        <dbReference type="ChEBI" id="CHEBI:57540"/>
    </ligand>
</feature>
<feature type="binding site" evidence="12">
    <location>
        <position position="74"/>
    </location>
    <ligand>
        <name>FAD</name>
        <dbReference type="ChEBI" id="CHEBI:57692"/>
    </ligand>
</feature>
<dbReference type="InterPro" id="IPR023753">
    <property type="entry name" value="FAD/NAD-binding_dom"/>
</dbReference>
<proteinExistence type="inferred from homology"/>
<evidence type="ECO:0000256" key="1">
    <source>
        <dbReference type="ARBA" id="ARBA00007532"/>
    </source>
</evidence>
<dbReference type="GO" id="GO:0050660">
    <property type="term" value="F:flavin adenine dinucleotide binding"/>
    <property type="evidence" value="ECO:0007669"/>
    <property type="project" value="InterPro"/>
</dbReference>
<keyword evidence="6 14" id="KW-0560">Oxidoreductase</keyword>
<evidence type="ECO:0000256" key="3">
    <source>
        <dbReference type="ARBA" id="ARBA00016961"/>
    </source>
</evidence>
<evidence type="ECO:0000256" key="12">
    <source>
        <dbReference type="PIRSR" id="PIRSR000350-3"/>
    </source>
</evidence>
<feature type="disulfide bond" description="Redox-active" evidence="13">
    <location>
        <begin position="65"/>
        <end position="70"/>
    </location>
</feature>
<evidence type="ECO:0000256" key="14">
    <source>
        <dbReference type="RuleBase" id="RU003692"/>
    </source>
</evidence>
<feature type="domain" description="FAD/NAD(P)-binding" evidence="16">
    <location>
        <begin position="29"/>
        <end position="352"/>
    </location>
</feature>
<dbReference type="PANTHER" id="PTHR22912:SF151">
    <property type="entry name" value="DIHYDROLIPOYL DEHYDROGENASE, MITOCHONDRIAL"/>
    <property type="match status" value="1"/>
</dbReference>
<evidence type="ECO:0000256" key="9">
    <source>
        <dbReference type="ARBA" id="ARBA00023284"/>
    </source>
</evidence>
<dbReference type="EC" id="1.8.1.4" evidence="2 14"/>
<dbReference type="InterPro" id="IPR012999">
    <property type="entry name" value="Pyr_OxRdtase_I_AS"/>
</dbReference>
<comment type="catalytic activity">
    <reaction evidence="10 14">
        <text>N(6)-[(R)-dihydrolipoyl]-L-lysyl-[protein] + NAD(+) = N(6)-[(R)-lipoyl]-L-lysyl-[protein] + NADH + H(+)</text>
        <dbReference type="Rhea" id="RHEA:15045"/>
        <dbReference type="Rhea" id="RHEA-COMP:10474"/>
        <dbReference type="Rhea" id="RHEA-COMP:10475"/>
        <dbReference type="ChEBI" id="CHEBI:15378"/>
        <dbReference type="ChEBI" id="CHEBI:57540"/>
        <dbReference type="ChEBI" id="CHEBI:57945"/>
        <dbReference type="ChEBI" id="CHEBI:83099"/>
        <dbReference type="ChEBI" id="CHEBI:83100"/>
        <dbReference type="EC" id="1.8.1.4"/>
    </reaction>
</comment>
<dbReference type="GO" id="GO:0005737">
    <property type="term" value="C:cytoplasm"/>
    <property type="evidence" value="ECO:0007669"/>
    <property type="project" value="UniProtKB-ARBA"/>
</dbReference>
<dbReference type="InterPro" id="IPR006258">
    <property type="entry name" value="Lipoamide_DH"/>
</dbReference>
<dbReference type="Proteomes" id="UP000662873">
    <property type="component" value="Chromosome"/>
</dbReference>
<dbReference type="EMBL" id="AP021858">
    <property type="protein sequence ID" value="BBO22765.1"/>
    <property type="molecule type" value="Genomic_DNA"/>
</dbReference>
<comment type="miscellaneous">
    <text evidence="14">The active site is a redox-active disulfide bond.</text>
</comment>
<dbReference type="InterPro" id="IPR016156">
    <property type="entry name" value="FAD/NAD-linked_Rdtase_dimer_sf"/>
</dbReference>
<evidence type="ECO:0000259" key="15">
    <source>
        <dbReference type="Pfam" id="PF02852"/>
    </source>
</evidence>
<dbReference type="InterPro" id="IPR004099">
    <property type="entry name" value="Pyr_nucl-diS_OxRdtase_dimer"/>
</dbReference>
<evidence type="ECO:0000256" key="13">
    <source>
        <dbReference type="PIRSR" id="PIRSR000350-4"/>
    </source>
</evidence>
<keyword evidence="4 14" id="KW-0285">Flavoprotein</keyword>
<dbReference type="AlphaFoldDB" id="A0A809RED0"/>
<dbReference type="Gene3D" id="3.50.50.60">
    <property type="entry name" value="FAD/NAD(P)-binding domain"/>
    <property type="match status" value="2"/>
</dbReference>
<keyword evidence="9 14" id="KW-0676">Redox-active center</keyword>
<keyword evidence="7 12" id="KW-0520">NAD</keyword>
<dbReference type="InterPro" id="IPR050151">
    <property type="entry name" value="Class-I_Pyr_Nuc-Dis_Oxidored"/>
</dbReference>
<reference evidence="17" key="1">
    <citation type="journal article" name="DNA Res.">
        <title>The physiological potential of anammox bacteria as revealed by their core genome structure.</title>
        <authorList>
            <person name="Okubo T."/>
            <person name="Toyoda A."/>
            <person name="Fukuhara K."/>
            <person name="Uchiyama I."/>
            <person name="Harigaya Y."/>
            <person name="Kuroiwa M."/>
            <person name="Suzuki T."/>
            <person name="Murakami Y."/>
            <person name="Suwa Y."/>
            <person name="Takami H."/>
        </authorList>
    </citation>
    <scope>NUCLEOTIDE SEQUENCE</scope>
    <source>
        <strain evidence="17">317325-2</strain>
    </source>
</reference>
<evidence type="ECO:0000256" key="7">
    <source>
        <dbReference type="ARBA" id="ARBA00023027"/>
    </source>
</evidence>
<dbReference type="InterPro" id="IPR001100">
    <property type="entry name" value="Pyr_nuc-diS_OxRdtase"/>
</dbReference>
<dbReference type="Gene3D" id="3.30.390.30">
    <property type="match status" value="1"/>
</dbReference>
<organism evidence="17 18">
    <name type="scientific">Candidatus Nitrosymbiomonas proteolyticus</name>
    <dbReference type="NCBI Taxonomy" id="2608984"/>
    <lineage>
        <taxon>Bacteria</taxon>
        <taxon>Bacillati</taxon>
        <taxon>Armatimonadota</taxon>
        <taxon>Armatimonadota incertae sedis</taxon>
        <taxon>Candidatus Nitrosymbiomonas</taxon>
    </lineage>
</organism>
<keyword evidence="12" id="KW-0547">Nucleotide-binding</keyword>